<reference evidence="1" key="1">
    <citation type="submission" date="2021-06" db="EMBL/GenBank/DDBJ databases">
        <authorList>
            <person name="Kallberg Y."/>
            <person name="Tangrot J."/>
            <person name="Rosling A."/>
        </authorList>
    </citation>
    <scope>NUCLEOTIDE SEQUENCE</scope>
    <source>
        <strain evidence="1">AU212A</strain>
    </source>
</reference>
<dbReference type="Proteomes" id="UP000789860">
    <property type="component" value="Unassembled WGS sequence"/>
</dbReference>
<accession>A0ACA9JVL8</accession>
<protein>
    <submittedName>
        <fullName evidence="1">2312_t:CDS:1</fullName>
    </submittedName>
</protein>
<keyword evidence="2" id="KW-1185">Reference proteome</keyword>
<evidence type="ECO:0000313" key="1">
    <source>
        <dbReference type="EMBL" id="CAG8438666.1"/>
    </source>
</evidence>
<sequence>MFLAEDNDKMIKDSEIEKVDDNSYVNYAEEFDKIKYDKLLIGNTVRQGVFDFNPTELAADLVKE</sequence>
<evidence type="ECO:0000313" key="2">
    <source>
        <dbReference type="Proteomes" id="UP000789860"/>
    </source>
</evidence>
<organism evidence="1 2">
    <name type="scientific">Scutellospora calospora</name>
    <dbReference type="NCBI Taxonomy" id="85575"/>
    <lineage>
        <taxon>Eukaryota</taxon>
        <taxon>Fungi</taxon>
        <taxon>Fungi incertae sedis</taxon>
        <taxon>Mucoromycota</taxon>
        <taxon>Glomeromycotina</taxon>
        <taxon>Glomeromycetes</taxon>
        <taxon>Diversisporales</taxon>
        <taxon>Gigasporaceae</taxon>
        <taxon>Scutellospora</taxon>
    </lineage>
</organism>
<proteinExistence type="predicted"/>
<comment type="caution">
    <text evidence="1">The sequence shown here is derived from an EMBL/GenBank/DDBJ whole genome shotgun (WGS) entry which is preliminary data.</text>
</comment>
<gene>
    <name evidence="1" type="ORF">SCALOS_LOCUS462</name>
</gene>
<dbReference type="EMBL" id="CAJVPM010000219">
    <property type="protein sequence ID" value="CAG8438666.1"/>
    <property type="molecule type" value="Genomic_DNA"/>
</dbReference>
<name>A0ACA9JVL8_9GLOM</name>